<organism evidence="1 2">
    <name type="scientific">Massilia jejuensis</name>
    <dbReference type="NCBI Taxonomy" id="648894"/>
    <lineage>
        <taxon>Bacteria</taxon>
        <taxon>Pseudomonadati</taxon>
        <taxon>Pseudomonadota</taxon>
        <taxon>Betaproteobacteria</taxon>
        <taxon>Burkholderiales</taxon>
        <taxon>Oxalobacteraceae</taxon>
        <taxon>Telluria group</taxon>
        <taxon>Massilia</taxon>
    </lineage>
</organism>
<evidence type="ECO:0000313" key="2">
    <source>
        <dbReference type="Proteomes" id="UP001596031"/>
    </source>
</evidence>
<name>A0ABW0PN79_9BURK</name>
<dbReference type="EMBL" id="JBHSMS010000079">
    <property type="protein sequence ID" value="MFC5513763.1"/>
    <property type="molecule type" value="Genomic_DNA"/>
</dbReference>
<proteinExistence type="predicted"/>
<accession>A0ABW0PN79</accession>
<reference evidence="2" key="1">
    <citation type="journal article" date="2019" name="Int. J. Syst. Evol. Microbiol.">
        <title>The Global Catalogue of Microorganisms (GCM) 10K type strain sequencing project: providing services to taxonomists for standard genome sequencing and annotation.</title>
        <authorList>
            <consortium name="The Broad Institute Genomics Platform"/>
            <consortium name="The Broad Institute Genome Sequencing Center for Infectious Disease"/>
            <person name="Wu L."/>
            <person name="Ma J."/>
        </authorList>
    </citation>
    <scope>NUCLEOTIDE SEQUENCE [LARGE SCALE GENOMIC DNA]</scope>
    <source>
        <strain evidence="2">CCUG 38813</strain>
    </source>
</reference>
<keyword evidence="2" id="KW-1185">Reference proteome</keyword>
<sequence length="72" mass="7816">MNSPKFPSILRGALDAPYDDIEHALLDLTTASLDDEDGVSAPSVDEFALEFLVECSRPPRADDRPRARNAGS</sequence>
<dbReference type="Proteomes" id="UP001596031">
    <property type="component" value="Unassembled WGS sequence"/>
</dbReference>
<comment type="caution">
    <text evidence="1">The sequence shown here is derived from an EMBL/GenBank/DDBJ whole genome shotgun (WGS) entry which is preliminary data.</text>
</comment>
<evidence type="ECO:0000313" key="1">
    <source>
        <dbReference type="EMBL" id="MFC5513763.1"/>
    </source>
</evidence>
<gene>
    <name evidence="1" type="ORF">ACFPOU_21920</name>
</gene>
<protein>
    <submittedName>
        <fullName evidence="1">Uncharacterized protein</fullName>
    </submittedName>
</protein>
<dbReference type="RefSeq" id="WP_379726559.1">
    <property type="nucleotide sequence ID" value="NZ_JBHSMS010000079.1"/>
</dbReference>